<dbReference type="Pfam" id="PF00534">
    <property type="entry name" value="Glycos_transf_1"/>
    <property type="match status" value="1"/>
</dbReference>
<feature type="domain" description="Glycosyltransferase subfamily 4-like N-terminal" evidence="2">
    <location>
        <begin position="14"/>
        <end position="165"/>
    </location>
</feature>
<keyword evidence="3" id="KW-0808">Transferase</keyword>
<dbReference type="CDD" id="cd03814">
    <property type="entry name" value="GT4-like"/>
    <property type="match status" value="1"/>
</dbReference>
<reference evidence="3 4" key="1">
    <citation type="submission" date="2019-07" db="EMBL/GenBank/DDBJ databases">
        <authorList>
            <person name="Park M."/>
        </authorList>
    </citation>
    <scope>NUCLEOTIDE SEQUENCE [LARGE SCALE GENOMIC DNA]</scope>
    <source>
        <strain evidence="3 4">KCTC32445</strain>
    </source>
</reference>
<dbReference type="PANTHER" id="PTHR45947">
    <property type="entry name" value="SULFOQUINOVOSYL TRANSFERASE SQD2"/>
    <property type="match status" value="1"/>
</dbReference>
<dbReference type="RefSeq" id="WP_143776036.1">
    <property type="nucleotide sequence ID" value="NZ_VKKU01000001.1"/>
</dbReference>
<dbReference type="InterPro" id="IPR050194">
    <property type="entry name" value="Glycosyltransferase_grp1"/>
</dbReference>
<dbReference type="OrthoDB" id="9790710at2"/>
<evidence type="ECO:0000313" key="3">
    <source>
        <dbReference type="EMBL" id="TSB05120.1"/>
    </source>
</evidence>
<comment type="caution">
    <text evidence="3">The sequence shown here is derived from an EMBL/GenBank/DDBJ whole genome shotgun (WGS) entry which is preliminary data.</text>
</comment>
<evidence type="ECO:0000313" key="4">
    <source>
        <dbReference type="Proteomes" id="UP000320160"/>
    </source>
</evidence>
<dbReference type="PANTHER" id="PTHR45947:SF3">
    <property type="entry name" value="SULFOQUINOVOSYL TRANSFERASE SQD2"/>
    <property type="match status" value="1"/>
</dbReference>
<keyword evidence="4" id="KW-1185">Reference proteome</keyword>
<dbReference type="SUPFAM" id="SSF53756">
    <property type="entry name" value="UDP-Glycosyltransferase/glycogen phosphorylase"/>
    <property type="match status" value="1"/>
</dbReference>
<accession>A0A553WK73</accession>
<sequence>MRIAIATDAWRPQINGVVRTLEMTVKLLRERGHEVCVMSPDQFRTVPCPGYGEIRLAVAPRFGLRKKLADFAPDIVHISTEGPIGWSTRRWCMVHKIPFTTAFHTRFPDYASVRTGLSPDYFWPVMRIFHKSSRAVLSATPRLSAELESRGIAHTRPWTRGIDTAIFKPNLTPHPVLSALPKPILLSVGRVAIEKNLESFLGAAVAGTKVVVGDGPAFEELKRRYPDALFMGSLSGTELAQAYAAADVFVFPSKTDTFGLVMIEALACGVPVAGYPVPGPLDIIGADGFGPFDDLAEPVGAVSESLSNAITRALRCSRTAAAGYGAQFTWDRAADQFLAALYAAREMALERA</sequence>
<organism evidence="3 4">
    <name type="scientific">Sphingorhabdus contaminans</name>
    <dbReference type="NCBI Taxonomy" id="1343899"/>
    <lineage>
        <taxon>Bacteria</taxon>
        <taxon>Pseudomonadati</taxon>
        <taxon>Pseudomonadota</taxon>
        <taxon>Alphaproteobacteria</taxon>
        <taxon>Sphingomonadales</taxon>
        <taxon>Sphingomonadaceae</taxon>
        <taxon>Sphingorhabdus</taxon>
    </lineage>
</organism>
<name>A0A553WK73_9SPHN</name>
<dbReference type="Proteomes" id="UP000320160">
    <property type="component" value="Unassembled WGS sequence"/>
</dbReference>
<evidence type="ECO:0000259" key="2">
    <source>
        <dbReference type="Pfam" id="PF13439"/>
    </source>
</evidence>
<gene>
    <name evidence="3" type="ORF">FOM92_07030</name>
</gene>
<dbReference type="Gene3D" id="3.40.50.2000">
    <property type="entry name" value="Glycogen Phosphorylase B"/>
    <property type="match status" value="2"/>
</dbReference>
<dbReference type="Pfam" id="PF13439">
    <property type="entry name" value="Glyco_transf_4"/>
    <property type="match status" value="1"/>
</dbReference>
<dbReference type="InterPro" id="IPR028098">
    <property type="entry name" value="Glyco_trans_4-like_N"/>
</dbReference>
<feature type="domain" description="Glycosyl transferase family 1" evidence="1">
    <location>
        <begin position="181"/>
        <end position="317"/>
    </location>
</feature>
<evidence type="ECO:0000259" key="1">
    <source>
        <dbReference type="Pfam" id="PF00534"/>
    </source>
</evidence>
<dbReference type="EMBL" id="VKKU01000001">
    <property type="protein sequence ID" value="TSB05120.1"/>
    <property type="molecule type" value="Genomic_DNA"/>
</dbReference>
<protein>
    <submittedName>
        <fullName evidence="3">Glycosyltransferase family 1 protein</fullName>
    </submittedName>
</protein>
<dbReference type="GO" id="GO:0016757">
    <property type="term" value="F:glycosyltransferase activity"/>
    <property type="evidence" value="ECO:0007669"/>
    <property type="project" value="InterPro"/>
</dbReference>
<dbReference type="AlphaFoldDB" id="A0A553WK73"/>
<proteinExistence type="predicted"/>
<dbReference type="InterPro" id="IPR001296">
    <property type="entry name" value="Glyco_trans_1"/>
</dbReference>